<accession>A0A220S450</accession>
<evidence type="ECO:0000313" key="2">
    <source>
        <dbReference type="Proteomes" id="UP000198238"/>
    </source>
</evidence>
<protein>
    <recommendedName>
        <fullName evidence="3">SPOR domain-containing protein</fullName>
    </recommendedName>
</protein>
<evidence type="ECO:0000313" key="1">
    <source>
        <dbReference type="EMBL" id="ASK28196.1"/>
    </source>
</evidence>
<dbReference type="KEGG" id="nei:BG910_11055"/>
<sequence>MFLSVKRVLKPATYSVIGTYPTAEAAERQAELILLSRGSDVCLNIVQSEKGYTVQTVRWQ</sequence>
<dbReference type="EMBL" id="CP022278">
    <property type="protein sequence ID" value="ASK28196.1"/>
    <property type="molecule type" value="Genomic_DNA"/>
</dbReference>
<organism evidence="1 2">
    <name type="scientific">Neisseria chenwenguii</name>
    <dbReference type="NCBI Taxonomy" id="1853278"/>
    <lineage>
        <taxon>Bacteria</taxon>
        <taxon>Pseudomonadati</taxon>
        <taxon>Pseudomonadota</taxon>
        <taxon>Betaproteobacteria</taxon>
        <taxon>Neisseriales</taxon>
        <taxon>Neisseriaceae</taxon>
        <taxon>Neisseria</taxon>
    </lineage>
</organism>
<name>A0A220S450_9NEIS</name>
<keyword evidence="2" id="KW-1185">Reference proteome</keyword>
<evidence type="ECO:0008006" key="3">
    <source>
        <dbReference type="Google" id="ProtNLM"/>
    </source>
</evidence>
<gene>
    <name evidence="1" type="ORF">BG910_11055</name>
</gene>
<dbReference type="Proteomes" id="UP000198238">
    <property type="component" value="Chromosome"/>
</dbReference>
<dbReference type="AlphaFoldDB" id="A0A220S450"/>
<reference evidence="1 2" key="1">
    <citation type="submission" date="2017-06" db="EMBL/GenBank/DDBJ databases">
        <title>Neisseria chenwenguii sp. nov., isolated from the intestinal contents of Tibetan Plateau Pika in Yushu, Qinghai Province, China.</title>
        <authorList>
            <person name="Zhang G."/>
        </authorList>
    </citation>
    <scope>NUCLEOTIDE SEQUENCE [LARGE SCALE GENOMIC DNA]</scope>
    <source>
        <strain evidence="1 2">10023</strain>
    </source>
</reference>
<proteinExistence type="predicted"/>